<keyword evidence="2" id="KW-1185">Reference proteome</keyword>
<dbReference type="Proteomes" id="UP000478052">
    <property type="component" value="Unassembled WGS sequence"/>
</dbReference>
<proteinExistence type="predicted"/>
<protein>
    <submittedName>
        <fullName evidence="1">Uncharacterized protein</fullName>
    </submittedName>
</protein>
<dbReference type="AlphaFoldDB" id="A0A6G0Y882"/>
<dbReference type="EMBL" id="VUJU01005529">
    <property type="protein sequence ID" value="KAF0750965.1"/>
    <property type="molecule type" value="Genomic_DNA"/>
</dbReference>
<comment type="caution">
    <text evidence="1">The sequence shown here is derived from an EMBL/GenBank/DDBJ whole genome shotgun (WGS) entry which is preliminary data.</text>
</comment>
<gene>
    <name evidence="1" type="ORF">FWK35_00014214</name>
</gene>
<name>A0A6G0Y882_APHCR</name>
<organism evidence="1 2">
    <name type="scientific">Aphis craccivora</name>
    <name type="common">Cowpea aphid</name>
    <dbReference type="NCBI Taxonomy" id="307492"/>
    <lineage>
        <taxon>Eukaryota</taxon>
        <taxon>Metazoa</taxon>
        <taxon>Ecdysozoa</taxon>
        <taxon>Arthropoda</taxon>
        <taxon>Hexapoda</taxon>
        <taxon>Insecta</taxon>
        <taxon>Pterygota</taxon>
        <taxon>Neoptera</taxon>
        <taxon>Paraneoptera</taxon>
        <taxon>Hemiptera</taxon>
        <taxon>Sternorrhyncha</taxon>
        <taxon>Aphidomorpha</taxon>
        <taxon>Aphidoidea</taxon>
        <taxon>Aphididae</taxon>
        <taxon>Aphidini</taxon>
        <taxon>Aphis</taxon>
        <taxon>Aphis</taxon>
    </lineage>
</organism>
<evidence type="ECO:0000313" key="1">
    <source>
        <dbReference type="EMBL" id="KAF0750965.1"/>
    </source>
</evidence>
<sequence>SYAMDNNRKRVSTANTTSAARAKKTWIVMLEAIYNRPNVSNSSENRAFETSAVEIYPDSDIRTIVERAYIKLMKEKDEYSGRGNFETMLTKTDKDKGKSTRIIQKHEAMSYGFMVKASDDLPVELLDEYEIPKKSVIYRRSQSQQDVAGHLAKTVMEIALKIEAMMKTNILINIIAEDFIDTVRFIASSLSSLSKNLVKPGPKNFRETAKVTTCTDGLLQCMPYGGFNWVEPTLNGLNDLDDTSFIGRLYEVDVKYPRHLHNEHNDLPFLPQNSEPRGSKVRKLMATEDYAIENEGDEDGVDPLIYHVDTEDFYADLVANNNLMDRMDTANLPSDHPYYMADRKKSPVSFLMRAKSYAFKVYAGEEDEVKGIEDRVGEEKIKAKGIRAYVVKTHMTLEDHRKFEMIPRMIELN</sequence>
<reference evidence="1 2" key="1">
    <citation type="submission" date="2019-08" db="EMBL/GenBank/DDBJ databases">
        <title>Whole genome of Aphis craccivora.</title>
        <authorList>
            <person name="Voronova N.V."/>
            <person name="Shulinski R.S."/>
            <person name="Bandarenka Y.V."/>
            <person name="Zhorov D.G."/>
            <person name="Warner D."/>
        </authorList>
    </citation>
    <scope>NUCLEOTIDE SEQUENCE [LARGE SCALE GENOMIC DNA]</scope>
    <source>
        <strain evidence="1">180601</strain>
        <tissue evidence="1">Whole Body</tissue>
    </source>
</reference>
<accession>A0A6G0Y882</accession>
<evidence type="ECO:0000313" key="2">
    <source>
        <dbReference type="Proteomes" id="UP000478052"/>
    </source>
</evidence>
<feature type="non-terminal residue" evidence="1">
    <location>
        <position position="1"/>
    </location>
</feature>